<reference evidence="2 3" key="1">
    <citation type="submission" date="2015-07" db="EMBL/GenBank/DDBJ databases">
        <title>The genome of the fungus Escovopsis weberi, a specialized disease agent of ant agriculture.</title>
        <authorList>
            <person name="de Man T.J."/>
            <person name="Stajich J.E."/>
            <person name="Kubicek C.P."/>
            <person name="Chenthamara K."/>
            <person name="Atanasova L."/>
            <person name="Druzhinina I.S."/>
            <person name="Birnbaum S."/>
            <person name="Barribeau S.M."/>
            <person name="Teiling C."/>
            <person name="Suen G."/>
            <person name="Currie C."/>
            <person name="Gerardo N.M."/>
        </authorList>
    </citation>
    <scope>NUCLEOTIDE SEQUENCE [LARGE SCALE GENOMIC DNA]</scope>
</reference>
<comment type="caution">
    <text evidence="2">The sequence shown here is derived from an EMBL/GenBank/DDBJ whole genome shotgun (WGS) entry which is preliminary data.</text>
</comment>
<feature type="chain" id="PRO_5005818736" description="Extracellular membrane protein CFEM domain-containing protein" evidence="1">
    <location>
        <begin position="20"/>
        <end position="86"/>
    </location>
</feature>
<feature type="signal peptide" evidence="1">
    <location>
        <begin position="1"/>
        <end position="19"/>
    </location>
</feature>
<protein>
    <recommendedName>
        <fullName evidence="4">Extracellular membrane protein CFEM domain-containing protein</fullName>
    </recommendedName>
</protein>
<dbReference type="EMBL" id="LGSR01000022">
    <property type="protein sequence ID" value="KOS17587.1"/>
    <property type="molecule type" value="Genomic_DNA"/>
</dbReference>
<proteinExistence type="predicted"/>
<organism evidence="2 3">
    <name type="scientific">Escovopsis weberi</name>
    <dbReference type="NCBI Taxonomy" id="150374"/>
    <lineage>
        <taxon>Eukaryota</taxon>
        <taxon>Fungi</taxon>
        <taxon>Dikarya</taxon>
        <taxon>Ascomycota</taxon>
        <taxon>Pezizomycotina</taxon>
        <taxon>Sordariomycetes</taxon>
        <taxon>Hypocreomycetidae</taxon>
        <taxon>Hypocreales</taxon>
        <taxon>Hypocreaceae</taxon>
        <taxon>Escovopsis</taxon>
    </lineage>
</organism>
<evidence type="ECO:0008006" key="4">
    <source>
        <dbReference type="Google" id="ProtNLM"/>
    </source>
</evidence>
<keyword evidence="1" id="KW-0732">Signal</keyword>
<evidence type="ECO:0000256" key="1">
    <source>
        <dbReference type="SAM" id="SignalP"/>
    </source>
</evidence>
<keyword evidence="3" id="KW-1185">Reference proteome</keyword>
<gene>
    <name evidence="2" type="ORF">ESCO_003143</name>
</gene>
<dbReference type="AlphaFoldDB" id="A0A0M8MVD7"/>
<evidence type="ECO:0000313" key="2">
    <source>
        <dbReference type="EMBL" id="KOS17587.1"/>
    </source>
</evidence>
<name>A0A0M8MVD7_ESCWE</name>
<accession>A0A0M8MVD7</accession>
<sequence length="86" mass="9503">MQPSHVLMLALAAVLPVEACKCINQISKQQLVSGTERCCKIVKGRFTGDDCAANSISHDLATFDGCCEDLRKPWLDPFKSDCRYPN</sequence>
<evidence type="ECO:0000313" key="3">
    <source>
        <dbReference type="Proteomes" id="UP000053831"/>
    </source>
</evidence>
<dbReference type="Proteomes" id="UP000053831">
    <property type="component" value="Unassembled WGS sequence"/>
</dbReference>